<feature type="domain" description="Nudix hydrolase" evidence="7">
    <location>
        <begin position="46"/>
        <end position="183"/>
    </location>
</feature>
<keyword evidence="4" id="KW-0378">Hydrolase</keyword>
<organism evidence="8 9">
    <name type="scientific">Psychroflexus halocasei</name>
    <dbReference type="NCBI Taxonomy" id="908615"/>
    <lineage>
        <taxon>Bacteria</taxon>
        <taxon>Pseudomonadati</taxon>
        <taxon>Bacteroidota</taxon>
        <taxon>Flavobacteriia</taxon>
        <taxon>Flavobacteriales</taxon>
        <taxon>Flavobacteriaceae</taxon>
        <taxon>Psychroflexus</taxon>
    </lineage>
</organism>
<accession>A0A1H4DKL7</accession>
<dbReference type="EMBL" id="FNQF01000012">
    <property type="protein sequence ID" value="SEA73285.1"/>
    <property type="molecule type" value="Genomic_DNA"/>
</dbReference>
<evidence type="ECO:0000256" key="5">
    <source>
        <dbReference type="ARBA" id="ARBA00022842"/>
    </source>
</evidence>
<evidence type="ECO:0000256" key="3">
    <source>
        <dbReference type="ARBA" id="ARBA00022723"/>
    </source>
</evidence>
<evidence type="ECO:0000256" key="1">
    <source>
        <dbReference type="ARBA" id="ARBA00001936"/>
    </source>
</evidence>
<evidence type="ECO:0000259" key="7">
    <source>
        <dbReference type="PROSITE" id="PS51462"/>
    </source>
</evidence>
<dbReference type="Proteomes" id="UP000198820">
    <property type="component" value="Unassembled WGS sequence"/>
</dbReference>
<gene>
    <name evidence="8" type="ORF">SAMN05421540_11213</name>
</gene>
<dbReference type="PANTHER" id="PTHR12992">
    <property type="entry name" value="NUDIX HYDROLASE"/>
    <property type="match status" value="1"/>
</dbReference>
<dbReference type="InterPro" id="IPR000086">
    <property type="entry name" value="NUDIX_hydrolase_dom"/>
</dbReference>
<dbReference type="RefSeq" id="WP_093245658.1">
    <property type="nucleotide sequence ID" value="NZ_FNQF01000012.1"/>
</dbReference>
<dbReference type="InterPro" id="IPR045121">
    <property type="entry name" value="CoAse"/>
</dbReference>
<dbReference type="PROSITE" id="PS51462">
    <property type="entry name" value="NUDIX"/>
    <property type="match status" value="1"/>
</dbReference>
<keyword evidence="6" id="KW-0464">Manganese</keyword>
<comment type="cofactor">
    <cofactor evidence="1">
        <name>Mn(2+)</name>
        <dbReference type="ChEBI" id="CHEBI:29035"/>
    </cofactor>
</comment>
<dbReference type="PANTHER" id="PTHR12992:SF11">
    <property type="entry name" value="MITOCHONDRIAL COENZYME A DIPHOSPHATASE NUDT8"/>
    <property type="match status" value="1"/>
</dbReference>
<keyword evidence="9" id="KW-1185">Reference proteome</keyword>
<sequence length="220" mass="25402">MHISSFINLVPKLQKIELPGIEAQYKLAPFHRKEDLQKINFSKLKAKKSAVLALFFPDENETMQLVFILRKSYKGVHSNQIGFPGGRYEEEDINFEFTAKRETEEEIGIDKNDIQVVRELTKMYIPPSNFIVHPFIGFIDYTPKFIKQETEVEDIFSACLEDCLNDKNIIKTIISASYSKNTEVKAFKLNKKIVWGATAMMLSEIRDIFKNISQVNLKVS</sequence>
<dbReference type="CDD" id="cd03426">
    <property type="entry name" value="NUDIX_CoAse_Nudt7"/>
    <property type="match status" value="1"/>
</dbReference>
<dbReference type="Gene3D" id="3.90.79.10">
    <property type="entry name" value="Nucleoside Triphosphate Pyrophosphohydrolase"/>
    <property type="match status" value="1"/>
</dbReference>
<evidence type="ECO:0000256" key="6">
    <source>
        <dbReference type="ARBA" id="ARBA00023211"/>
    </source>
</evidence>
<proteinExistence type="predicted"/>
<evidence type="ECO:0000256" key="2">
    <source>
        <dbReference type="ARBA" id="ARBA00001946"/>
    </source>
</evidence>
<evidence type="ECO:0000313" key="8">
    <source>
        <dbReference type="EMBL" id="SEA73285.1"/>
    </source>
</evidence>
<dbReference type="InterPro" id="IPR015797">
    <property type="entry name" value="NUDIX_hydrolase-like_dom_sf"/>
</dbReference>
<reference evidence="8 9" key="1">
    <citation type="submission" date="2016-10" db="EMBL/GenBank/DDBJ databases">
        <authorList>
            <person name="de Groot N.N."/>
        </authorList>
    </citation>
    <scope>NUCLEOTIDE SEQUENCE [LARGE SCALE GENOMIC DNA]</scope>
    <source>
        <strain evidence="8 9">DSM 23581</strain>
    </source>
</reference>
<dbReference type="AlphaFoldDB" id="A0A1H4DKL7"/>
<dbReference type="SUPFAM" id="SSF55811">
    <property type="entry name" value="Nudix"/>
    <property type="match status" value="1"/>
</dbReference>
<evidence type="ECO:0000256" key="4">
    <source>
        <dbReference type="ARBA" id="ARBA00022801"/>
    </source>
</evidence>
<protein>
    <submittedName>
        <fullName evidence="8">NUDIX domain-containing protein</fullName>
    </submittedName>
</protein>
<dbReference type="STRING" id="908615.SAMN05421540_11213"/>
<dbReference type="GO" id="GO:0010945">
    <property type="term" value="F:coenzyme A diphosphatase activity"/>
    <property type="evidence" value="ECO:0007669"/>
    <property type="project" value="InterPro"/>
</dbReference>
<comment type="cofactor">
    <cofactor evidence="2">
        <name>Mg(2+)</name>
        <dbReference type="ChEBI" id="CHEBI:18420"/>
    </cofactor>
</comment>
<dbReference type="Pfam" id="PF00293">
    <property type="entry name" value="NUDIX"/>
    <property type="match status" value="1"/>
</dbReference>
<dbReference type="GO" id="GO:0046872">
    <property type="term" value="F:metal ion binding"/>
    <property type="evidence" value="ECO:0007669"/>
    <property type="project" value="UniProtKB-KW"/>
</dbReference>
<name>A0A1H4DKL7_9FLAO</name>
<keyword evidence="5" id="KW-0460">Magnesium</keyword>
<keyword evidence="3" id="KW-0479">Metal-binding</keyword>
<evidence type="ECO:0000313" key="9">
    <source>
        <dbReference type="Proteomes" id="UP000198820"/>
    </source>
</evidence>